<proteinExistence type="inferred from homology"/>
<dbReference type="RefSeq" id="XP_018985022.1">
    <property type="nucleotide sequence ID" value="XM_019128790.1"/>
</dbReference>
<reference evidence="9" key="1">
    <citation type="submission" date="2016-05" db="EMBL/GenBank/DDBJ databases">
        <title>Comparative genomics of biotechnologically important yeasts.</title>
        <authorList>
            <consortium name="DOE Joint Genome Institute"/>
            <person name="Riley R."/>
            <person name="Haridas S."/>
            <person name="Wolfe K.H."/>
            <person name="Lopes M.R."/>
            <person name="Hittinger C.T."/>
            <person name="Goker M."/>
            <person name="Salamov A."/>
            <person name="Wisecaver J."/>
            <person name="Long T.M."/>
            <person name="Aerts A.L."/>
            <person name="Barry K."/>
            <person name="Choi C."/>
            <person name="Clum A."/>
            <person name="Coughlan A.Y."/>
            <person name="Deshpande S."/>
            <person name="Douglass A.P."/>
            <person name="Hanson S.J."/>
            <person name="Klenk H.-P."/>
            <person name="Labutti K."/>
            <person name="Lapidus A."/>
            <person name="Lindquist E."/>
            <person name="Lipzen A."/>
            <person name="Meier-Kolthoff J.P."/>
            <person name="Ohm R.A."/>
            <person name="Otillar R.P."/>
            <person name="Pangilinan J."/>
            <person name="Peng Y."/>
            <person name="Rokas A."/>
            <person name="Rosa C.A."/>
            <person name="Scheuner C."/>
            <person name="Sibirny A.A."/>
            <person name="Slot J.C."/>
            <person name="Stielow J.B."/>
            <person name="Sun H."/>
            <person name="Kurtzman C.P."/>
            <person name="Blackwell M."/>
            <person name="Grigoriev I.V."/>
            <person name="Jeffries T.W."/>
        </authorList>
    </citation>
    <scope>NUCLEOTIDE SEQUENCE [LARGE SCALE GENOMIC DNA]</scope>
    <source>
        <strain evidence="9">NRRL Y-12698</strain>
    </source>
</reference>
<dbReference type="Gene3D" id="3.60.130.10">
    <property type="entry name" value="Clavaminate synthase-like"/>
    <property type="match status" value="1"/>
</dbReference>
<dbReference type="PANTHER" id="PTHR30468:SF1">
    <property type="entry name" value="ALPHA-KETOGLUTARATE-DEPENDENT SULFONATE DIOXYGENASE"/>
    <property type="match status" value="1"/>
</dbReference>
<dbReference type="OrthoDB" id="10257314at2759"/>
<dbReference type="InterPro" id="IPR042098">
    <property type="entry name" value="TauD-like_sf"/>
</dbReference>
<dbReference type="EMBL" id="KV454431">
    <property type="protein sequence ID" value="ODQ79694.1"/>
    <property type="molecule type" value="Genomic_DNA"/>
</dbReference>
<dbReference type="InterPro" id="IPR051323">
    <property type="entry name" value="AtsK-like"/>
</dbReference>
<evidence type="ECO:0000256" key="3">
    <source>
        <dbReference type="ARBA" id="ARBA00022723"/>
    </source>
</evidence>
<dbReference type="GO" id="GO:0046872">
    <property type="term" value="F:metal ion binding"/>
    <property type="evidence" value="ECO:0007669"/>
    <property type="project" value="UniProtKB-KW"/>
</dbReference>
<keyword evidence="6" id="KW-0408">Iron</keyword>
<evidence type="ECO:0000313" key="9">
    <source>
        <dbReference type="Proteomes" id="UP000094336"/>
    </source>
</evidence>
<evidence type="ECO:0000313" key="8">
    <source>
        <dbReference type="EMBL" id="ODQ79694.1"/>
    </source>
</evidence>
<dbReference type="PANTHER" id="PTHR30468">
    <property type="entry name" value="ALPHA-KETOGLUTARATE-DEPENDENT SULFONATE DIOXYGENASE"/>
    <property type="match status" value="1"/>
</dbReference>
<evidence type="ECO:0000256" key="2">
    <source>
        <dbReference type="ARBA" id="ARBA00005896"/>
    </source>
</evidence>
<dbReference type="FunFam" id="3.60.130.10:FF:000003">
    <property type="entry name" value="Alpha-ketoglutarate-dependent taurine dioxygenase"/>
    <property type="match status" value="1"/>
</dbReference>
<dbReference type="GO" id="GO:0005737">
    <property type="term" value="C:cytoplasm"/>
    <property type="evidence" value="ECO:0007669"/>
    <property type="project" value="TreeGrafter"/>
</dbReference>
<evidence type="ECO:0000256" key="5">
    <source>
        <dbReference type="ARBA" id="ARBA00023002"/>
    </source>
</evidence>
<keyword evidence="3" id="KW-0479">Metal-binding</keyword>
<dbReference type="STRING" id="984486.A0A1E3QQD8"/>
<evidence type="ECO:0000256" key="1">
    <source>
        <dbReference type="ARBA" id="ARBA00001954"/>
    </source>
</evidence>
<feature type="domain" description="TauD/TfdA-like" evidence="7">
    <location>
        <begin position="91"/>
        <end position="361"/>
    </location>
</feature>
<protein>
    <recommendedName>
        <fullName evidence="7">TauD/TfdA-like domain-containing protein</fullName>
    </recommendedName>
</protein>
<comment type="cofactor">
    <cofactor evidence="1">
        <name>Fe(2+)</name>
        <dbReference type="ChEBI" id="CHEBI:29033"/>
    </cofactor>
</comment>
<evidence type="ECO:0000256" key="4">
    <source>
        <dbReference type="ARBA" id="ARBA00022964"/>
    </source>
</evidence>
<dbReference type="SUPFAM" id="SSF51197">
    <property type="entry name" value="Clavaminate synthase-like"/>
    <property type="match status" value="1"/>
</dbReference>
<evidence type="ECO:0000259" key="7">
    <source>
        <dbReference type="Pfam" id="PF02668"/>
    </source>
</evidence>
<dbReference type="GO" id="GO:0016706">
    <property type="term" value="F:2-oxoglutarate-dependent dioxygenase activity"/>
    <property type="evidence" value="ECO:0007669"/>
    <property type="project" value="TreeGrafter"/>
</dbReference>
<dbReference type="Pfam" id="PF02668">
    <property type="entry name" value="TauD"/>
    <property type="match status" value="1"/>
</dbReference>
<accession>A0A1E3QQD8</accession>
<gene>
    <name evidence="8" type="ORF">BABINDRAFT_161410</name>
</gene>
<comment type="similarity">
    <text evidence="2">Belongs to the TfdA dioxygenase family.</text>
</comment>
<evidence type="ECO:0000256" key="6">
    <source>
        <dbReference type="ARBA" id="ARBA00023004"/>
    </source>
</evidence>
<keyword evidence="5" id="KW-0560">Oxidoreductase</keyword>
<dbReference type="InterPro" id="IPR003819">
    <property type="entry name" value="TauD/TfdA-like"/>
</dbReference>
<keyword evidence="9" id="KW-1185">Reference proteome</keyword>
<organism evidence="8 9">
    <name type="scientific">Babjeviella inositovora NRRL Y-12698</name>
    <dbReference type="NCBI Taxonomy" id="984486"/>
    <lineage>
        <taxon>Eukaryota</taxon>
        <taxon>Fungi</taxon>
        <taxon>Dikarya</taxon>
        <taxon>Ascomycota</taxon>
        <taxon>Saccharomycotina</taxon>
        <taxon>Pichiomycetes</taxon>
        <taxon>Serinales incertae sedis</taxon>
        <taxon>Babjeviella</taxon>
    </lineage>
</organism>
<sequence>MSTSVGKTISAISGTGFPSKAPKDAQVVTVNETEKRKSSYPEYLPIWDRSITAQPAYTKIPYHDKALDADPAMPNLLPKQKLDNKEILLSNLTPKFGTEVKGLQLADLVDNPRAKDELALLVAQRGVLLFRDQEDLLKLGPAKIKEFVSYFGALHQHPTSGGLAGHPEFHNTYRSGDFSPAEFFKTHTTSTAWHSDVTYELQPPSYSLLAMVDTPPSGGDTIFADAREAYNRLSPGFQALLTDLRASHSAHAQADTAVANGGILRREPITTFHPIVRNHPVTKKKSLFVNSQFTRTVEGLKTEESNALLKFLLQHLNNSVDYQLRVQWKQFSIVLWDNRSMIHSALVDFDTDSYIRHAFRLLVRAEIPTGKIEEEADDA</sequence>
<dbReference type="AlphaFoldDB" id="A0A1E3QQD8"/>
<dbReference type="GeneID" id="30146643"/>
<name>A0A1E3QQD8_9ASCO</name>
<keyword evidence="4" id="KW-0223">Dioxygenase</keyword>
<dbReference type="Proteomes" id="UP000094336">
    <property type="component" value="Unassembled WGS sequence"/>
</dbReference>